<feature type="compositionally biased region" description="Basic and acidic residues" evidence="1">
    <location>
        <begin position="1"/>
        <end position="18"/>
    </location>
</feature>
<evidence type="ECO:0000313" key="3">
    <source>
        <dbReference type="EMBL" id="MER6980308.1"/>
    </source>
</evidence>
<dbReference type="InterPro" id="IPR052704">
    <property type="entry name" value="ECF_Sigma-70_Domain"/>
</dbReference>
<dbReference type="Pfam" id="PF04542">
    <property type="entry name" value="Sigma70_r2"/>
    <property type="match status" value="1"/>
</dbReference>
<dbReference type="EMBL" id="JBEPCU010000526">
    <property type="protein sequence ID" value="MER6980308.1"/>
    <property type="molecule type" value="Genomic_DNA"/>
</dbReference>
<organism evidence="3 4">
    <name type="scientific">Streptomyces carpinensis</name>
    <dbReference type="NCBI Taxonomy" id="66369"/>
    <lineage>
        <taxon>Bacteria</taxon>
        <taxon>Bacillati</taxon>
        <taxon>Actinomycetota</taxon>
        <taxon>Actinomycetes</taxon>
        <taxon>Kitasatosporales</taxon>
        <taxon>Streptomycetaceae</taxon>
        <taxon>Streptomyces</taxon>
    </lineage>
</organism>
<feature type="region of interest" description="Disordered" evidence="1">
    <location>
        <begin position="175"/>
        <end position="211"/>
    </location>
</feature>
<dbReference type="InterPro" id="IPR007627">
    <property type="entry name" value="RNA_pol_sigma70_r2"/>
</dbReference>
<dbReference type="RefSeq" id="WP_086725327.1">
    <property type="nucleotide sequence ID" value="NZ_MUBM01000086.1"/>
</dbReference>
<accession>A0ABV1W7Z3</accession>
<evidence type="ECO:0000256" key="1">
    <source>
        <dbReference type="SAM" id="MobiDB-lite"/>
    </source>
</evidence>
<dbReference type="InterPro" id="IPR036388">
    <property type="entry name" value="WH-like_DNA-bd_sf"/>
</dbReference>
<dbReference type="SUPFAM" id="SSF88946">
    <property type="entry name" value="Sigma2 domain of RNA polymerase sigma factors"/>
    <property type="match status" value="1"/>
</dbReference>
<dbReference type="PANTHER" id="PTHR30173:SF36">
    <property type="entry name" value="ECF RNA POLYMERASE SIGMA FACTOR SIGJ"/>
    <property type="match status" value="1"/>
</dbReference>
<reference evidence="3 4" key="1">
    <citation type="submission" date="2024-06" db="EMBL/GenBank/DDBJ databases">
        <title>The Natural Products Discovery Center: Release of the First 8490 Sequenced Strains for Exploring Actinobacteria Biosynthetic Diversity.</title>
        <authorList>
            <person name="Kalkreuter E."/>
            <person name="Kautsar S.A."/>
            <person name="Yang D."/>
            <person name="Bader C.D."/>
            <person name="Teijaro C.N."/>
            <person name="Fluegel L."/>
            <person name="Davis C.M."/>
            <person name="Simpson J.R."/>
            <person name="Lauterbach L."/>
            <person name="Steele A.D."/>
            <person name="Gui C."/>
            <person name="Meng S."/>
            <person name="Li G."/>
            <person name="Viehrig K."/>
            <person name="Ye F."/>
            <person name="Su P."/>
            <person name="Kiefer A.F."/>
            <person name="Nichols A."/>
            <person name="Cepeda A.J."/>
            <person name="Yan W."/>
            <person name="Fan B."/>
            <person name="Jiang Y."/>
            <person name="Adhikari A."/>
            <person name="Zheng C.-J."/>
            <person name="Schuster L."/>
            <person name="Cowan T.M."/>
            <person name="Smanski M.J."/>
            <person name="Chevrette M.G."/>
            <person name="De Carvalho L.P.S."/>
            <person name="Shen B."/>
        </authorList>
    </citation>
    <scope>NUCLEOTIDE SEQUENCE [LARGE SCALE GENOMIC DNA]</scope>
    <source>
        <strain evidence="3 4">NPDC000634</strain>
    </source>
</reference>
<sequence length="211" mass="23315">MKTLESHTGHPEQSEGRPDTGGNAAATFLSARPLLLSIGLRVLQDVGEAQDAVQETWLRWARTDRSAVTNPPVFLAQTTSRMAINVTQSARRRRETLGGPWLPETVDRTGNPEWALERHETVDGAIRLLVERLPAAERAVHLLRTAFDHPCPRISELLHLSEAYARQLLRPARRGGSRRWHQARGAVAASGSGSTAGATVSLRPRRRCSTW</sequence>
<protein>
    <submittedName>
        <fullName evidence="3">Sigma factor</fullName>
    </submittedName>
</protein>
<comment type="caution">
    <text evidence="3">The sequence shown here is derived from an EMBL/GenBank/DDBJ whole genome shotgun (WGS) entry which is preliminary data.</text>
</comment>
<feature type="compositionally biased region" description="Low complexity" evidence="1">
    <location>
        <begin position="185"/>
        <end position="201"/>
    </location>
</feature>
<proteinExistence type="predicted"/>
<dbReference type="InterPro" id="IPR013324">
    <property type="entry name" value="RNA_pol_sigma_r3/r4-like"/>
</dbReference>
<dbReference type="InterPro" id="IPR013325">
    <property type="entry name" value="RNA_pol_sigma_r2"/>
</dbReference>
<evidence type="ECO:0000313" key="4">
    <source>
        <dbReference type="Proteomes" id="UP001458415"/>
    </source>
</evidence>
<dbReference type="Proteomes" id="UP001458415">
    <property type="component" value="Unassembled WGS sequence"/>
</dbReference>
<keyword evidence="4" id="KW-1185">Reference proteome</keyword>
<feature type="region of interest" description="Disordered" evidence="1">
    <location>
        <begin position="1"/>
        <end position="25"/>
    </location>
</feature>
<dbReference type="Gene3D" id="1.10.10.10">
    <property type="entry name" value="Winged helix-like DNA-binding domain superfamily/Winged helix DNA-binding domain"/>
    <property type="match status" value="1"/>
</dbReference>
<dbReference type="PANTHER" id="PTHR30173">
    <property type="entry name" value="SIGMA 19 FACTOR"/>
    <property type="match status" value="1"/>
</dbReference>
<dbReference type="Gene3D" id="1.10.1740.10">
    <property type="match status" value="1"/>
</dbReference>
<name>A0ABV1W7Z3_9ACTN</name>
<evidence type="ECO:0000259" key="2">
    <source>
        <dbReference type="Pfam" id="PF04542"/>
    </source>
</evidence>
<gene>
    <name evidence="3" type="ORF">ABT317_25890</name>
</gene>
<feature type="domain" description="RNA polymerase sigma-70 region 2" evidence="2">
    <location>
        <begin position="31"/>
        <end position="92"/>
    </location>
</feature>
<dbReference type="SUPFAM" id="SSF88659">
    <property type="entry name" value="Sigma3 and sigma4 domains of RNA polymerase sigma factors"/>
    <property type="match status" value="1"/>
</dbReference>